<dbReference type="InterPro" id="IPR000014">
    <property type="entry name" value="PAS"/>
</dbReference>
<accession>A0A9Q5X726</accession>
<keyword evidence="5 11" id="KW-0418">Kinase</keyword>
<comment type="caution">
    <text evidence="11">The sequence shown here is derived from an EMBL/GenBank/DDBJ whole genome shotgun (WGS) entry which is preliminary data.</text>
</comment>
<keyword evidence="10" id="KW-0067">ATP-binding</keyword>
<keyword evidence="10" id="KW-0547">Nucleotide-binding</keyword>
<keyword evidence="3" id="KW-0597">Phosphoprotein</keyword>
<dbReference type="GO" id="GO:0005524">
    <property type="term" value="F:ATP binding"/>
    <property type="evidence" value="ECO:0007669"/>
    <property type="project" value="UniProtKB-KW"/>
</dbReference>
<dbReference type="InterPro" id="IPR036890">
    <property type="entry name" value="HATPase_C_sf"/>
</dbReference>
<evidence type="ECO:0000256" key="1">
    <source>
        <dbReference type="ARBA" id="ARBA00000085"/>
    </source>
</evidence>
<reference evidence="11" key="2">
    <citation type="journal article" date="2018" name="BMC Genomics">
        <title>Whole genome sequencing and function prediction of 133 gut anaerobes isolated from chicken caecum in pure cultures.</title>
        <authorList>
            <person name="Medvecky M."/>
            <person name="Cejkova D."/>
            <person name="Polansky O."/>
            <person name="Karasova D."/>
            <person name="Kubasova T."/>
            <person name="Cizek A."/>
            <person name="Rychlik I."/>
        </authorList>
    </citation>
    <scope>NUCLEOTIDE SEQUENCE</scope>
    <source>
        <strain evidence="11">An42</strain>
    </source>
</reference>
<proteinExistence type="predicted"/>
<dbReference type="InterPro" id="IPR036097">
    <property type="entry name" value="HisK_dim/P_sf"/>
</dbReference>
<dbReference type="FunFam" id="1.10.287.130:FF:000001">
    <property type="entry name" value="Two-component sensor histidine kinase"/>
    <property type="match status" value="1"/>
</dbReference>
<gene>
    <name evidence="11" type="ORF">B5F96_14900</name>
    <name evidence="10" type="ORF">PQG89_17065</name>
</gene>
<dbReference type="Pfam" id="PF08448">
    <property type="entry name" value="PAS_4"/>
    <property type="match status" value="1"/>
</dbReference>
<dbReference type="Gene3D" id="3.30.565.10">
    <property type="entry name" value="Histidine kinase-like ATPase, C-terminal domain"/>
    <property type="match status" value="1"/>
</dbReference>
<dbReference type="InterPro" id="IPR003594">
    <property type="entry name" value="HATPase_dom"/>
</dbReference>
<sequence length="519" mass="59575">MELMLIIETIICIILLLLLVRSNRKQTSYKAREAKIIDSQQFCLNILDNLPFPVFVKDINDDFRYKLWNKEAERKSGTTREEILGHSDFEIYGKERGRKYRQIDEQLVKNKVEYQAEDDYVTPDGTIHNTIVNKSVITLGNNHWLLVVRWDITQIKEYEKKLIQAKEELENAIKNQNLVLNSINFGLVFVDKNYVVQWESTANLHEIAKGRHYSAGKVCYQTVMGRGAPCSQCALSEAIERGKPVRHELIEKDTVIEISAIPVYTNTGEIQGGLMKIEDISDKKRIERLQYEVKKADEANRLKSAFLANMSHEIRTPLNAIIGFSNLLVEANDPEEKKEFVHIITSNNELLLQLINDIIDMAKIESGTLDFTYSDTDINQLMEDLCQQMKMKNTRPDSVKIEFVQRQSECIINTDSNRIMQIMINFMTNAMKFTEQGSITFGYKKSEKDIYFFVRDTGIGIPSDKKEQIFDRFVKLNTFAQGTGLGLPICAMIVDKFGGTIGVDSQQGEGATFWFRLPL</sequence>
<dbReference type="CDD" id="cd00130">
    <property type="entry name" value="PAS"/>
    <property type="match status" value="1"/>
</dbReference>
<name>A0A9Q5X726_9BACT</name>
<evidence type="ECO:0000256" key="4">
    <source>
        <dbReference type="ARBA" id="ARBA00022679"/>
    </source>
</evidence>
<dbReference type="EC" id="2.7.13.3" evidence="2"/>
<dbReference type="AlphaFoldDB" id="A0A9Q5X726"/>
<dbReference type="FunFam" id="3.30.565.10:FF:000006">
    <property type="entry name" value="Sensor histidine kinase WalK"/>
    <property type="match status" value="1"/>
</dbReference>
<dbReference type="Pfam" id="PF02518">
    <property type="entry name" value="HATPase_c"/>
    <property type="match status" value="1"/>
</dbReference>
<dbReference type="SUPFAM" id="SSF55785">
    <property type="entry name" value="PYP-like sensor domain (PAS domain)"/>
    <property type="match status" value="2"/>
</dbReference>
<dbReference type="PANTHER" id="PTHR43711">
    <property type="entry name" value="TWO-COMPONENT HISTIDINE KINASE"/>
    <property type="match status" value="1"/>
</dbReference>
<keyword evidence="4" id="KW-0808">Transferase</keyword>
<dbReference type="Gene3D" id="3.30.450.20">
    <property type="entry name" value="PAS domain"/>
    <property type="match status" value="2"/>
</dbReference>
<dbReference type="RefSeq" id="WP_008148113.1">
    <property type="nucleotide sequence ID" value="NZ_CAJLBM010000015.1"/>
</dbReference>
<evidence type="ECO:0000259" key="9">
    <source>
        <dbReference type="PROSITE" id="PS50112"/>
    </source>
</evidence>
<keyword evidence="6" id="KW-0902">Two-component regulatory system</keyword>
<dbReference type="InterPro" id="IPR050736">
    <property type="entry name" value="Sensor_HK_Regulatory"/>
</dbReference>
<keyword evidence="7" id="KW-0472">Membrane</keyword>
<evidence type="ECO:0000313" key="11">
    <source>
        <dbReference type="EMBL" id="OUO03648.1"/>
    </source>
</evidence>
<dbReference type="NCBIfam" id="TIGR00229">
    <property type="entry name" value="sensory_box"/>
    <property type="match status" value="1"/>
</dbReference>
<dbReference type="GeneID" id="93407789"/>
<dbReference type="CDD" id="cd00082">
    <property type="entry name" value="HisKA"/>
    <property type="match status" value="1"/>
</dbReference>
<reference evidence="10" key="3">
    <citation type="submission" date="2023-01" db="EMBL/GenBank/DDBJ databases">
        <title>Exploring GABA producing Bacteroides strains toward improving mental health.</title>
        <authorList>
            <person name="Yousuf B."/>
            <person name="Bouhlel N.E."/>
            <person name="Mottawea W."/>
            <person name="Hammami R."/>
        </authorList>
    </citation>
    <scope>NUCLEOTIDE SEQUENCE</scope>
    <source>
        <strain evidence="10">UO.H1047</strain>
    </source>
</reference>
<dbReference type="SMART" id="SM00091">
    <property type="entry name" value="PAS"/>
    <property type="match status" value="1"/>
</dbReference>
<feature type="domain" description="Histidine kinase" evidence="8">
    <location>
        <begin position="309"/>
        <end position="519"/>
    </location>
</feature>
<evidence type="ECO:0000313" key="10">
    <source>
        <dbReference type="EMBL" id="MDC7151103.1"/>
    </source>
</evidence>
<dbReference type="PROSITE" id="PS50112">
    <property type="entry name" value="PAS"/>
    <property type="match status" value="1"/>
</dbReference>
<dbReference type="Gene3D" id="1.10.287.130">
    <property type="match status" value="1"/>
</dbReference>
<dbReference type="SMART" id="SM00388">
    <property type="entry name" value="HisKA"/>
    <property type="match status" value="1"/>
</dbReference>
<dbReference type="InterPro" id="IPR003661">
    <property type="entry name" value="HisK_dim/P_dom"/>
</dbReference>
<comment type="catalytic activity">
    <reaction evidence="1">
        <text>ATP + protein L-histidine = ADP + protein N-phospho-L-histidine.</text>
        <dbReference type="EC" id="2.7.13.3"/>
    </reaction>
</comment>
<dbReference type="InterPro" id="IPR035965">
    <property type="entry name" value="PAS-like_dom_sf"/>
</dbReference>
<dbReference type="GO" id="GO:0000155">
    <property type="term" value="F:phosphorelay sensor kinase activity"/>
    <property type="evidence" value="ECO:0007669"/>
    <property type="project" value="InterPro"/>
</dbReference>
<dbReference type="Pfam" id="PF00512">
    <property type="entry name" value="HisKA"/>
    <property type="match status" value="1"/>
</dbReference>
<dbReference type="Proteomes" id="UP001213646">
    <property type="component" value="Unassembled WGS sequence"/>
</dbReference>
<protein>
    <recommendedName>
        <fullName evidence="2">histidine kinase</fullName>
        <ecNumber evidence="2">2.7.13.3</ecNumber>
    </recommendedName>
</protein>
<reference evidence="12" key="1">
    <citation type="submission" date="2017-04" db="EMBL/GenBank/DDBJ databases">
        <title>Function of individual gut microbiota members based on whole genome sequencing of pure cultures obtained from chicken caecum.</title>
        <authorList>
            <person name="Medvecky M."/>
            <person name="Cejkova D."/>
            <person name="Polansky O."/>
            <person name="Karasova D."/>
            <person name="Kubasova T."/>
            <person name="Cizek A."/>
            <person name="Rychlik I."/>
        </authorList>
    </citation>
    <scope>NUCLEOTIDE SEQUENCE [LARGE SCALE GENOMIC DNA]</scope>
    <source>
        <strain evidence="12">An42</strain>
    </source>
</reference>
<dbReference type="PRINTS" id="PR00344">
    <property type="entry name" value="BCTRLSENSOR"/>
</dbReference>
<dbReference type="PANTHER" id="PTHR43711:SF31">
    <property type="entry name" value="HISTIDINE KINASE"/>
    <property type="match status" value="1"/>
</dbReference>
<dbReference type="InterPro" id="IPR005467">
    <property type="entry name" value="His_kinase_dom"/>
</dbReference>
<dbReference type="SUPFAM" id="SSF55874">
    <property type="entry name" value="ATPase domain of HSP90 chaperone/DNA topoisomerase II/histidine kinase"/>
    <property type="match status" value="1"/>
</dbReference>
<evidence type="ECO:0000256" key="2">
    <source>
        <dbReference type="ARBA" id="ARBA00012438"/>
    </source>
</evidence>
<dbReference type="Proteomes" id="UP000195975">
    <property type="component" value="Unassembled WGS sequence"/>
</dbReference>
<feature type="domain" description="PAS" evidence="9">
    <location>
        <begin position="39"/>
        <end position="111"/>
    </location>
</feature>
<organism evidence="11 12">
    <name type="scientific">Parabacteroides johnsonii</name>
    <dbReference type="NCBI Taxonomy" id="387661"/>
    <lineage>
        <taxon>Bacteria</taxon>
        <taxon>Pseudomonadati</taxon>
        <taxon>Bacteroidota</taxon>
        <taxon>Bacteroidia</taxon>
        <taxon>Bacteroidales</taxon>
        <taxon>Tannerellaceae</taxon>
        <taxon>Parabacteroides</taxon>
    </lineage>
</organism>
<evidence type="ECO:0000256" key="6">
    <source>
        <dbReference type="ARBA" id="ARBA00023012"/>
    </source>
</evidence>
<evidence type="ECO:0000256" key="3">
    <source>
        <dbReference type="ARBA" id="ARBA00022553"/>
    </source>
</evidence>
<dbReference type="InterPro" id="IPR013656">
    <property type="entry name" value="PAS_4"/>
</dbReference>
<dbReference type="SUPFAM" id="SSF47384">
    <property type="entry name" value="Homodimeric domain of signal transducing histidine kinase"/>
    <property type="match status" value="1"/>
</dbReference>
<dbReference type="EMBL" id="JAQPYX010000167">
    <property type="protein sequence ID" value="MDC7151103.1"/>
    <property type="molecule type" value="Genomic_DNA"/>
</dbReference>
<dbReference type="EMBL" id="NFIJ01000020">
    <property type="protein sequence ID" value="OUO03648.1"/>
    <property type="molecule type" value="Genomic_DNA"/>
</dbReference>
<evidence type="ECO:0000313" key="12">
    <source>
        <dbReference type="Proteomes" id="UP000195975"/>
    </source>
</evidence>
<dbReference type="InterPro" id="IPR004358">
    <property type="entry name" value="Sig_transdc_His_kin-like_C"/>
</dbReference>
<evidence type="ECO:0000259" key="8">
    <source>
        <dbReference type="PROSITE" id="PS50109"/>
    </source>
</evidence>
<dbReference type="PROSITE" id="PS50109">
    <property type="entry name" value="HIS_KIN"/>
    <property type="match status" value="1"/>
</dbReference>
<evidence type="ECO:0000256" key="7">
    <source>
        <dbReference type="ARBA" id="ARBA00023136"/>
    </source>
</evidence>
<evidence type="ECO:0000256" key="5">
    <source>
        <dbReference type="ARBA" id="ARBA00022777"/>
    </source>
</evidence>
<dbReference type="SMART" id="SM00387">
    <property type="entry name" value="HATPase_c"/>
    <property type="match status" value="1"/>
</dbReference>